<dbReference type="SUPFAM" id="SSF74650">
    <property type="entry name" value="Galactose mutarotase-like"/>
    <property type="match status" value="1"/>
</dbReference>
<dbReference type="SUPFAM" id="SSF49785">
    <property type="entry name" value="Galactose-binding domain-like"/>
    <property type="match status" value="1"/>
</dbReference>
<sequence>MGPLTRRAAGAVPLALALALTVCAVPGGHRGTPRTATAPPAAGCPDGDGAVDPSWAPTATRIDPADSYHAFVGNGYLGQRVPPLGAGYWAGTARTGWPLFTPRYDGSFVAGLYAREKSVTSGRQVIAALPTWTPLTVGVGADTFSSGTPAGRVSGYRQTLWLRCGLVRTSLTWTASDGRVTGLVLDVLADRADPHVGAVRLRMTPRWNGESTVTDLIDGRGARMLRPRPAAGPGGANRVSFRTLGTGVAGSVVSVLRPGPEVAARPVRPADGAAPLTGRRAVTFPVRAGRTYTFTKYVGVDTALTAPDPDAGARAAAVRAARLGWPALLAEQARRWARLWRSGVEVPGRPELTGWVRASEYGLLSSLRAGAADSVAPTGLTSDNYAGLVFWDAETWMFPSLLAFHPRLARSVVEYRYRTRKAARANARRLGYRGLFYSWESGSSGDLRTECQSWQPPHCVTQIHLQSDIALAVWQYYLATGDLGWLRGHGWPVLSGVARFWAGRATRDPDGGYSVRNVAGPDEYSNGVTDGAFTNAGAATALRAAVRAARLLGRPAPAAWTRIADRLRVPFDRSRDIFEQYAGYHGSLIKQADTVMLLYPLNWPMPPGAARATLAYYAARTDPDGPAMTDSVHAVDAAVVGAPGCATYTYLRRSVEPFVRGPFDEFSEARGAKAGAADPLAGAPAQDFLTGAGGFLQTFPAGLGGLRWQADGVRLDPSLPPQLADGVVLRGLRWRGRAFDVAIGAHTTTVRLTGGGPMTVYGPQGAQVVSAGVPLVLKTRRPDLAPTDDAARCRPASADSEQPGRYADAAVDGSPETAWVPAAPRATLTVDLGRTVPVSRITTRWTAVRPASSTVALSPDGTHWRPVSPGAGGRLPVTWPARFVRVTVRAADAHERPGLAELTAGQAASGPWRRTTPVPRWARTAGVLSAEGRTPVTAGRVARR</sequence>
<dbReference type="GO" id="GO:0016757">
    <property type="term" value="F:glycosyltransferase activity"/>
    <property type="evidence" value="ECO:0007669"/>
    <property type="project" value="UniProtKB-ARBA"/>
</dbReference>
<dbReference type="KEGG" id="sct:SCAT_5534"/>
<dbReference type="GO" id="GO:0030246">
    <property type="term" value="F:carbohydrate binding"/>
    <property type="evidence" value="ECO:0007669"/>
    <property type="project" value="InterPro"/>
</dbReference>
<feature type="signal peptide" evidence="3">
    <location>
        <begin position="1"/>
        <end position="24"/>
    </location>
</feature>
<dbReference type="InterPro" id="IPR012341">
    <property type="entry name" value="6hp_glycosidase-like_sf"/>
</dbReference>
<dbReference type="GO" id="GO:0005993">
    <property type="term" value="P:trehalose catabolic process"/>
    <property type="evidence" value="ECO:0007669"/>
    <property type="project" value="TreeGrafter"/>
</dbReference>
<keyword evidence="1" id="KW-0326">Glycosidase</keyword>
<evidence type="ECO:0000313" key="5">
    <source>
        <dbReference type="EMBL" id="AEW97906.1"/>
    </source>
</evidence>
<dbReference type="InterPro" id="IPR005194">
    <property type="entry name" value="Glyco_hydro_65_C"/>
</dbReference>
<evidence type="ECO:0000256" key="3">
    <source>
        <dbReference type="SAM" id="SignalP"/>
    </source>
</evidence>
<evidence type="ECO:0000256" key="1">
    <source>
        <dbReference type="ARBA" id="ARBA00023295"/>
    </source>
</evidence>
<dbReference type="OrthoDB" id="9816160at2"/>
<reference evidence="6" key="1">
    <citation type="submission" date="2011-12" db="EMBL/GenBank/DDBJ databases">
        <title>Complete genome sequence of Streptomyces cattleya strain DSM 46488.</title>
        <authorList>
            <person name="Ou H.-Y."/>
            <person name="Li P."/>
            <person name="Zhao C."/>
            <person name="O'Hagan D."/>
            <person name="Deng Z."/>
        </authorList>
    </citation>
    <scope>NUCLEOTIDE SEQUENCE [LARGE SCALE GENOMIC DNA]</scope>
    <source>
        <strain evidence="6">ATCC 35852 / DSM 46488 / JCM 4925 / NBRC 14057 / NRRL 8057</strain>
    </source>
</reference>
<keyword evidence="1" id="KW-0378">Hydrolase</keyword>
<dbReference type="InterPro" id="IPR005196">
    <property type="entry name" value="Glyco_hydro_65_N"/>
</dbReference>
<dbReference type="Gene3D" id="2.60.420.10">
    <property type="entry name" value="Maltose phosphorylase, domain 3"/>
    <property type="match status" value="1"/>
</dbReference>
<evidence type="ECO:0000313" key="6">
    <source>
        <dbReference type="Proteomes" id="UP000007842"/>
    </source>
</evidence>
<dbReference type="KEGG" id="scy:SCATT_55350"/>
<dbReference type="eggNOG" id="COG1554">
    <property type="taxonomic scope" value="Bacteria"/>
</dbReference>
<dbReference type="PANTHER" id="PTHR11051:SF8">
    <property type="entry name" value="PROTEIN-GLUCOSYLGALACTOSYLHYDROXYLYSINE GLUCOSIDASE"/>
    <property type="match status" value="1"/>
</dbReference>
<dbReference type="Pfam" id="PF03633">
    <property type="entry name" value="Glyco_hydro_65C"/>
    <property type="match status" value="1"/>
</dbReference>
<dbReference type="InterPro" id="IPR011013">
    <property type="entry name" value="Gal_mutarotase_sf_dom"/>
</dbReference>
<dbReference type="InterPro" id="IPR008928">
    <property type="entry name" value="6-hairpin_glycosidase_sf"/>
</dbReference>
<feature type="domain" description="F5/8 type C" evidence="4">
    <location>
        <begin position="779"/>
        <end position="906"/>
    </location>
</feature>
<dbReference type="PATRIC" id="fig|1003195.11.peg.6952"/>
<dbReference type="SUPFAM" id="SSF48208">
    <property type="entry name" value="Six-hairpin glycosidases"/>
    <property type="match status" value="1"/>
</dbReference>
<keyword evidence="6" id="KW-1185">Reference proteome</keyword>
<accession>G8WYD5</accession>
<name>F8JRM1_STREN</name>
<dbReference type="GO" id="GO:0004555">
    <property type="term" value="F:alpha,alpha-trehalase activity"/>
    <property type="evidence" value="ECO:0007669"/>
    <property type="project" value="TreeGrafter"/>
</dbReference>
<accession>F8JRM1</accession>
<dbReference type="Pfam" id="PF03632">
    <property type="entry name" value="Glyco_hydro_65m"/>
    <property type="match status" value="1"/>
</dbReference>
<dbReference type="PROSITE" id="PS50022">
    <property type="entry name" value="FA58C_3"/>
    <property type="match status" value="1"/>
</dbReference>
<dbReference type="HOGENOM" id="CLU_006285_4_0_11"/>
<keyword evidence="3" id="KW-0732">Signal</keyword>
<dbReference type="RefSeq" id="WP_014146236.1">
    <property type="nucleotide sequence ID" value="NC_016111.1"/>
</dbReference>
<dbReference type="STRING" id="1003195.SCATT_55350"/>
<dbReference type="Gene3D" id="2.60.120.260">
    <property type="entry name" value="Galactose-binding domain-like"/>
    <property type="match status" value="1"/>
</dbReference>
<protein>
    <recommendedName>
        <fullName evidence="4">F5/8 type C domain-containing protein</fullName>
    </recommendedName>
</protein>
<dbReference type="Gene3D" id="2.70.98.40">
    <property type="entry name" value="Glycoside hydrolase, family 65, N-terminal domain"/>
    <property type="match status" value="1"/>
</dbReference>
<dbReference type="InterPro" id="IPR037018">
    <property type="entry name" value="GH65_N"/>
</dbReference>
<dbReference type="InterPro" id="IPR008979">
    <property type="entry name" value="Galactose-bd-like_sf"/>
</dbReference>
<dbReference type="EMBL" id="CP003219">
    <property type="protein sequence ID" value="AEW97906.1"/>
    <property type="molecule type" value="Genomic_DNA"/>
</dbReference>
<dbReference type="Gene3D" id="1.50.10.10">
    <property type="match status" value="1"/>
</dbReference>
<evidence type="ECO:0000259" key="4">
    <source>
        <dbReference type="PROSITE" id="PS50022"/>
    </source>
</evidence>
<feature type="chain" id="PRO_5003378828" description="F5/8 type C domain-containing protein" evidence="3">
    <location>
        <begin position="25"/>
        <end position="944"/>
    </location>
</feature>
<dbReference type="Pfam" id="PF00754">
    <property type="entry name" value="F5_F8_type_C"/>
    <property type="match status" value="1"/>
</dbReference>
<dbReference type="InterPro" id="IPR000421">
    <property type="entry name" value="FA58C"/>
</dbReference>
<organism evidence="5 6">
    <name type="scientific">Streptantibioticus cattleyicolor (strain ATCC 35852 / DSM 46488 / JCM 4925 / NBRC 14057 / NRRL 8057)</name>
    <name type="common">Streptomyces cattleya</name>
    <dbReference type="NCBI Taxonomy" id="1003195"/>
    <lineage>
        <taxon>Bacteria</taxon>
        <taxon>Bacillati</taxon>
        <taxon>Actinomycetota</taxon>
        <taxon>Actinomycetes</taxon>
        <taxon>Kitasatosporales</taxon>
        <taxon>Streptomycetaceae</taxon>
        <taxon>Streptantibioticus</taxon>
    </lineage>
</organism>
<dbReference type="PANTHER" id="PTHR11051">
    <property type="entry name" value="GLYCOSYL HYDROLASE-RELATED"/>
    <property type="match status" value="1"/>
</dbReference>
<proteinExistence type="predicted"/>
<gene>
    <name evidence="5" type="ordered locus">SCATT_55350</name>
</gene>
<dbReference type="Pfam" id="PF03636">
    <property type="entry name" value="Glyco_hydro_65N"/>
    <property type="match status" value="1"/>
</dbReference>
<feature type="region of interest" description="Disordered" evidence="2">
    <location>
        <begin position="786"/>
        <end position="812"/>
    </location>
</feature>
<dbReference type="InterPro" id="IPR005195">
    <property type="entry name" value="Glyco_hydro_65_M"/>
</dbReference>
<evidence type="ECO:0000256" key="2">
    <source>
        <dbReference type="SAM" id="MobiDB-lite"/>
    </source>
</evidence>
<dbReference type="AlphaFoldDB" id="F8JRM1"/>
<dbReference type="Proteomes" id="UP000007842">
    <property type="component" value="Chromosome"/>
</dbReference>